<proteinExistence type="inferred from homology"/>
<evidence type="ECO:0000259" key="9">
    <source>
        <dbReference type="Pfam" id="PF16529"/>
    </source>
</evidence>
<keyword evidence="4" id="KW-0853">WD repeat</keyword>
<name>A0A814RMG4_9BILA</name>
<organism evidence="11 12">
    <name type="scientific">Adineta steineri</name>
    <dbReference type="NCBI Taxonomy" id="433720"/>
    <lineage>
        <taxon>Eukaryota</taxon>
        <taxon>Metazoa</taxon>
        <taxon>Spiralia</taxon>
        <taxon>Gnathifera</taxon>
        <taxon>Rotifera</taxon>
        <taxon>Eurotatoria</taxon>
        <taxon>Bdelloidea</taxon>
        <taxon>Adinetida</taxon>
        <taxon>Adinetidae</taxon>
        <taxon>Adineta</taxon>
    </lineage>
</organism>
<feature type="coiled-coil region" evidence="7">
    <location>
        <begin position="1039"/>
        <end position="1077"/>
    </location>
</feature>
<evidence type="ECO:0000313" key="12">
    <source>
        <dbReference type="Proteomes" id="UP000663845"/>
    </source>
</evidence>
<dbReference type="Gene3D" id="2.130.10.10">
    <property type="entry name" value="YVTN repeat-like/Quinoprotein amine dehydrogenase"/>
    <property type="match status" value="1"/>
</dbReference>
<evidence type="ECO:0000259" key="10">
    <source>
        <dbReference type="Pfam" id="PF21289"/>
    </source>
</evidence>
<dbReference type="GO" id="GO:0031087">
    <property type="term" value="P:deadenylation-independent decapping of nuclear-transcribed mRNA"/>
    <property type="evidence" value="ECO:0007669"/>
    <property type="project" value="InterPro"/>
</dbReference>
<keyword evidence="3" id="KW-0963">Cytoplasm</keyword>
<dbReference type="InterPro" id="IPR049404">
    <property type="entry name" value="EDC4_C"/>
</dbReference>
<feature type="compositionally biased region" description="Acidic residues" evidence="8">
    <location>
        <begin position="527"/>
        <end position="538"/>
    </location>
</feature>
<comment type="caution">
    <text evidence="11">The sequence shown here is derived from an EMBL/GenBank/DDBJ whole genome shotgun (WGS) entry which is preliminary data.</text>
</comment>
<dbReference type="EMBL" id="CAJNOG010000271">
    <property type="protein sequence ID" value="CAF1134554.1"/>
    <property type="molecule type" value="Genomic_DNA"/>
</dbReference>
<feature type="region of interest" description="Disordered" evidence="8">
    <location>
        <begin position="1125"/>
        <end position="1153"/>
    </location>
</feature>
<feature type="coiled-coil region" evidence="7">
    <location>
        <begin position="560"/>
        <end position="587"/>
    </location>
</feature>
<feature type="compositionally biased region" description="Polar residues" evidence="8">
    <location>
        <begin position="492"/>
        <end position="513"/>
    </location>
</feature>
<dbReference type="PANTHER" id="PTHR15598:SF5">
    <property type="entry name" value="ENHANCER OF MRNA-DECAPPING PROTEIN 4"/>
    <property type="match status" value="1"/>
</dbReference>
<feature type="domain" description="Enhancer of mRNA-decapping protein 4 WD40 repeat region" evidence="9">
    <location>
        <begin position="2"/>
        <end position="191"/>
    </location>
</feature>
<dbReference type="InterPro" id="IPR015943">
    <property type="entry name" value="WD40/YVTN_repeat-like_dom_sf"/>
</dbReference>
<evidence type="ECO:0000256" key="7">
    <source>
        <dbReference type="SAM" id="Coils"/>
    </source>
</evidence>
<evidence type="ECO:0000256" key="8">
    <source>
        <dbReference type="SAM" id="MobiDB-lite"/>
    </source>
</evidence>
<feature type="coiled-coil region" evidence="7">
    <location>
        <begin position="810"/>
        <end position="837"/>
    </location>
</feature>
<evidence type="ECO:0000256" key="6">
    <source>
        <dbReference type="ARBA" id="ARBA00023054"/>
    </source>
</evidence>
<dbReference type="PANTHER" id="PTHR15598">
    <property type="entry name" value="ENHANCER OF MRNA-DECAPPING PROTEIN 4"/>
    <property type="match status" value="1"/>
</dbReference>
<dbReference type="InterPro" id="IPR036322">
    <property type="entry name" value="WD40_repeat_dom_sf"/>
</dbReference>
<accession>A0A814RMG4</accession>
<keyword evidence="6 7" id="KW-0175">Coiled coil</keyword>
<evidence type="ECO:0000313" key="11">
    <source>
        <dbReference type="EMBL" id="CAF1134554.1"/>
    </source>
</evidence>
<feature type="compositionally biased region" description="Polar residues" evidence="8">
    <location>
        <begin position="390"/>
        <end position="417"/>
    </location>
</feature>
<dbReference type="GO" id="GO:0000932">
    <property type="term" value="C:P-body"/>
    <property type="evidence" value="ECO:0007669"/>
    <property type="project" value="UniProtKB-SubCell"/>
</dbReference>
<evidence type="ECO:0000256" key="4">
    <source>
        <dbReference type="ARBA" id="ARBA00022574"/>
    </source>
</evidence>
<dbReference type="SMART" id="SM00320">
    <property type="entry name" value="WD40"/>
    <property type="match status" value="2"/>
</dbReference>
<comment type="subcellular location">
    <subcellularLocation>
        <location evidence="1">Cytoplasm</location>
        <location evidence="1">P-body</location>
    </subcellularLocation>
</comment>
<dbReference type="InterPro" id="IPR001680">
    <property type="entry name" value="WD40_rpt"/>
</dbReference>
<sequence length="1301" mass="146985">MMSVTHGSHVEVLNVAIASQSCISENMLTLNQIENGRLTYDDNNGNVTCVCFSPDATALGTGTDKGEIKFFSIHFDQPQTCRCLHLWKPHEGRPISSLFFLDDHKNLTQDTQLWRYAVTGCDQNRELKVWSCFNWSCLQIIRFQYSYIDSVFHSTSQLPILKASIDLTSRFLVLSDINRNSIYVLTIYQDAENNRANFSSINAFTSFNSPSLSFAITAANQINHEHTDFVPYGVRMYSIHTKFFQEMLLVFKTNRFMTLNPPEYSEEQNHSMQDGLVEDFRFEPYISHLTNEGLPLLPMTTNLIEPPVGDLINLPPPYSIDDLLTPDSSLTNITGLANGDTARSLLASHDGLTTNSHPTATMDPLHGLLLGNTTAFDAITTQQQEHRTHTSPSQKQIAAAATTSPNNRFQSSGNTDLDSSRLIINGISQSPYDLADKEVAESMSCSTNYPLPFETLPDDDNDDVDVVFMPIKTITDDEPVNGSQDALLSSQKYSDNSLWSKQSPIKGLNASNRQDIDDYSDPTETSDKDDDSTADEEDLLHTRIKRRSGRSPNSSQLILNNDSLHEIRQLTRVLNELRTRTTNLASESMSQITSDSYNDDKLDHCCQRLEQLTSKVDRLLSFEPSGVVSRQSRPSPNSFPLDIVANNESQTTLSDTHYDRLEAILIEKIQTYVQSGISQSPYDLADKEVAESMSCSTNYPLPFEALPDDDNDDVDAVFMPIKTITDDEPVNGSQDALLSSQKYSDNSLWSKQSPIKGLNASNRQDIDDYSDPTETSDKDDDSTADEEDLLHTRIKRRSGRSPNSSQLILNNDSLHEIRQLTRVLNELRTRTTNLASESMSQITSDSYNDDKLDHCCQRLEQLTSKVDRLLSFEPSSVVSRQSRPSPNSFPLDIVANNESQTTLSDTHYDRLEAILIEKIQTYVQSAMKSVFEPYREMKDNLHKDLAAKLLSTDNVIRQTITQIFRSKTMVDSLSHAVSNAIQTTMITSYRDTFNQIVIPSFEKAVTNMFQQTNDVFKRGTKEYLQEMIEYGRQQQRSLIQQREQMMSEIRKETTQLNKEFEKKNQELTNVLKHEITQHLTTNLTPLIRETTRSILREETASIFREVLATQKNDINTLFRQTAPLNPTVSRTATPVSTTNVASPSITNTSSPSDTKQQHVLKLIRLNQLNQAFEFVLSASDLSLVLYLCENVRPADLFSIQPCPLQTPVLLSLIQQLAADLTTKQELKYNYLHEALICLDLSHPSARDYSQNILIDLSKKLYEYIQTNPTTPLTKRFQVLFMATRSLIQKIVQQRATPLLSS</sequence>
<dbReference type="Proteomes" id="UP000663845">
    <property type="component" value="Unassembled WGS sequence"/>
</dbReference>
<comment type="similarity">
    <text evidence="2">Belongs to the WD repeat EDC4 family.</text>
</comment>
<feature type="region of interest" description="Disordered" evidence="8">
    <location>
        <begin position="492"/>
        <end position="557"/>
    </location>
</feature>
<feature type="domain" description="Enhancer of mRNA-decapping protein 4 C-terminal" evidence="10">
    <location>
        <begin position="1160"/>
        <end position="1279"/>
    </location>
</feature>
<protein>
    <recommendedName>
        <fullName evidence="13">Enhancer of mRNA-decapping protein 4 WD40 repeat region domain-containing protein</fullName>
    </recommendedName>
</protein>
<feature type="compositionally biased region" description="Polar residues" evidence="8">
    <location>
        <begin position="747"/>
        <end position="763"/>
    </location>
</feature>
<reference evidence="11" key="1">
    <citation type="submission" date="2021-02" db="EMBL/GenBank/DDBJ databases">
        <authorList>
            <person name="Nowell W R."/>
        </authorList>
    </citation>
    <scope>NUCLEOTIDE SEQUENCE</scope>
</reference>
<evidence type="ECO:0000256" key="2">
    <source>
        <dbReference type="ARBA" id="ARBA00009639"/>
    </source>
</evidence>
<dbReference type="InterPro" id="IPR032401">
    <property type="entry name" value="EDC4_WD40"/>
</dbReference>
<evidence type="ECO:0008006" key="13">
    <source>
        <dbReference type="Google" id="ProtNLM"/>
    </source>
</evidence>
<gene>
    <name evidence="11" type="ORF">JYZ213_LOCUS23209</name>
</gene>
<dbReference type="Gene3D" id="1.10.220.100">
    <property type="entry name" value="conserved c-terminal region of ge- 1"/>
    <property type="match status" value="1"/>
</dbReference>
<dbReference type="InterPro" id="IPR045152">
    <property type="entry name" value="EDC4-like"/>
</dbReference>
<feature type="region of interest" description="Disordered" evidence="8">
    <location>
        <begin position="382"/>
        <end position="417"/>
    </location>
</feature>
<evidence type="ECO:0000256" key="1">
    <source>
        <dbReference type="ARBA" id="ARBA00004201"/>
    </source>
</evidence>
<dbReference type="SUPFAM" id="SSF50978">
    <property type="entry name" value="WD40 repeat-like"/>
    <property type="match status" value="1"/>
</dbReference>
<feature type="region of interest" description="Disordered" evidence="8">
    <location>
        <begin position="747"/>
        <end position="807"/>
    </location>
</feature>
<dbReference type="InterPro" id="IPR044938">
    <property type="entry name" value="EDC4_C_sf"/>
</dbReference>
<dbReference type="Pfam" id="PF16529">
    <property type="entry name" value="Ge1_WD40"/>
    <property type="match status" value="1"/>
</dbReference>
<keyword evidence="5" id="KW-0677">Repeat</keyword>
<dbReference type="Pfam" id="PF21289">
    <property type="entry name" value="EDC4_C"/>
    <property type="match status" value="1"/>
</dbReference>
<dbReference type="Gene3D" id="6.10.140.270">
    <property type="match status" value="1"/>
</dbReference>
<evidence type="ECO:0000256" key="5">
    <source>
        <dbReference type="ARBA" id="ARBA00022737"/>
    </source>
</evidence>
<feature type="compositionally biased region" description="Acidic residues" evidence="8">
    <location>
        <begin position="777"/>
        <end position="788"/>
    </location>
</feature>
<evidence type="ECO:0000256" key="3">
    <source>
        <dbReference type="ARBA" id="ARBA00022490"/>
    </source>
</evidence>